<dbReference type="GO" id="GO:0000293">
    <property type="term" value="F:ferric-chelate reductase activity"/>
    <property type="evidence" value="ECO:0007669"/>
    <property type="project" value="UniProtKB-ARBA"/>
</dbReference>
<evidence type="ECO:0000313" key="17">
    <source>
        <dbReference type="EMBL" id="KIV82384.1"/>
    </source>
</evidence>
<dbReference type="Pfam" id="PF08022">
    <property type="entry name" value="FAD_binding_8"/>
    <property type="match status" value="1"/>
</dbReference>
<dbReference type="EMBL" id="KN846952">
    <property type="protein sequence ID" value="KIV82384.1"/>
    <property type="molecule type" value="Genomic_DNA"/>
</dbReference>
<dbReference type="InterPro" id="IPR004152">
    <property type="entry name" value="GAT_dom"/>
</dbReference>
<feature type="compositionally biased region" description="Pro residues" evidence="12">
    <location>
        <begin position="996"/>
        <end position="1005"/>
    </location>
</feature>
<dbReference type="InterPro" id="IPR051410">
    <property type="entry name" value="Ferric/Cupric_Reductase"/>
</dbReference>
<evidence type="ECO:0000259" key="15">
    <source>
        <dbReference type="PROSITE" id="PS50909"/>
    </source>
</evidence>
<feature type="transmembrane region" description="Helical" evidence="13">
    <location>
        <begin position="309"/>
        <end position="329"/>
    </location>
</feature>
<dbReference type="GO" id="GO:0006879">
    <property type="term" value="P:intracellular iron ion homeostasis"/>
    <property type="evidence" value="ECO:0007669"/>
    <property type="project" value="TreeGrafter"/>
</dbReference>
<evidence type="ECO:0008006" key="19">
    <source>
        <dbReference type="Google" id="ProtNLM"/>
    </source>
</evidence>
<evidence type="ECO:0000259" key="16">
    <source>
        <dbReference type="PROSITE" id="PS51384"/>
    </source>
</evidence>
<feature type="transmembrane region" description="Helical" evidence="13">
    <location>
        <begin position="200"/>
        <end position="221"/>
    </location>
</feature>
<dbReference type="InterPro" id="IPR008942">
    <property type="entry name" value="ENTH_VHS"/>
</dbReference>
<protein>
    <recommendedName>
        <fullName evidence="19">FAD-binding FR-type domain-containing protein</fullName>
    </recommendedName>
</protein>
<evidence type="ECO:0000259" key="14">
    <source>
        <dbReference type="PROSITE" id="PS50179"/>
    </source>
</evidence>
<dbReference type="Gene3D" id="1.20.58.160">
    <property type="match status" value="1"/>
</dbReference>
<feature type="transmembrane region" description="Helical" evidence="13">
    <location>
        <begin position="169"/>
        <end position="188"/>
    </location>
</feature>
<dbReference type="Gene3D" id="1.25.40.90">
    <property type="match status" value="1"/>
</dbReference>
<feature type="region of interest" description="Disordered" evidence="12">
    <location>
        <begin position="916"/>
        <end position="1171"/>
    </location>
</feature>
<sequence length="1171" mass="129106">MGSFTNTISEAPEDIFSHHNSMRNSSNVGVGLPTSNFPLATTDNVTAQNSGFSNIVNPPVTAPFYTGLNGVNLILDNHLVTVLWVSICIAASIVLIMRLVQRFVAYIRNIFCMATRPAQQRYYAINHSMIWACLKKQVVYAPLFRKRHNRELQLSSATNYGTLPGRIHFLLLVMYAVSNMVYCLLLDWKTPEKGALYAELRGRSGVLATVNLIPLVIFASRNNLAIPILRVSFDTFNLFHRWIGRIVVVEATVHVLAWMAAYIEAKGQDASLAVFKNNPFLQYGLVGLIAMLIMAFHSFSALRHAFYETFLHIHQACAFLALLGIYVHLDMARLPAYPSIRAAVILFMFERLARLSRLIYLNFSREGGITTVLVEALPGDASRVTFQLPRHVKIRPGSHVYAYLPTVSLWMSHPFSVAWTNIESEPCTTQMVPWMGSPKTPNSLERQSMPGSFPPSRAPTTVSLVMVARTGMTRQLYEAAKRQVGGELHLRGFLEGPYAGHESLTSYGTVVMFAGGGGITHHLVQIRHLLAGAQLQTVATRKIVLIWSIRDTVAMEWVKPWMTEILHMEGRREILKIVVYASRPNQPINVNKNKSTMQIVEGRVDPGTVLDEVICTRIGAMMTVKSCEMKKFLGNIKKKTGSPERNGSSLVSLPQGDAPEAVVVREVTAFCESSAPNSETAGEEYLHLPAIVDAAESSPTAAKEAAATIRRFLSKEHNSRGYAQYNAVMLSRILTDNPGHVFTQNFDVKFVSTVKELLREGRDTSVQQILRETLDYFEFQKAPGDNGLGPLIEMWRKEKGKRNNVRTSQYRVPPPPSGQYTQASSRRRDTLPSPEELVSRIEEAKTTARLLVQTVQSTPSAELLSNDLVQEFAERARSAQRSIQGYLNCQNPAPDPDTTLTLIETNDHLNIAMSKHQRAVLQARKSSGMATPSPQPEQEPAQNPLSLPQHNLGQNVYSDNSLTDQRPYATSPPRRQNPVPSPPISPQNQNTHEQFAPPPGPPPASRGPTGAQPTSFDYDNAYSASESHPPVPDRARPPTDAYVSTTAYGVSENPFADDAYGEGPTTSKTSNGLIDLGEDTPSAPSQQSGGNQHISELAVDQQGPGPYNAEYRPTPSYMHRQDSSAAHLTMHGGGPPPGLNGQGQNGSHETGPVSPVYEAEGVGRRMNDLRI</sequence>
<dbReference type="PROSITE" id="PS50909">
    <property type="entry name" value="GAT"/>
    <property type="match status" value="1"/>
</dbReference>
<proteinExistence type="inferred from homology"/>
<dbReference type="SUPFAM" id="SSF89009">
    <property type="entry name" value="GAT-like domain"/>
    <property type="match status" value="1"/>
</dbReference>
<organism evidence="17 18">
    <name type="scientific">Exophiala sideris</name>
    <dbReference type="NCBI Taxonomy" id="1016849"/>
    <lineage>
        <taxon>Eukaryota</taxon>
        <taxon>Fungi</taxon>
        <taxon>Dikarya</taxon>
        <taxon>Ascomycota</taxon>
        <taxon>Pezizomycotina</taxon>
        <taxon>Eurotiomycetes</taxon>
        <taxon>Chaetothyriomycetidae</taxon>
        <taxon>Chaetothyriales</taxon>
        <taxon>Herpotrichiellaceae</taxon>
        <taxon>Exophiala</taxon>
    </lineage>
</organism>
<dbReference type="Pfam" id="PF03127">
    <property type="entry name" value="GAT"/>
    <property type="match status" value="1"/>
</dbReference>
<keyword evidence="4" id="KW-0813">Transport</keyword>
<dbReference type="InterPro" id="IPR013130">
    <property type="entry name" value="Fe3_Rdtase_TM_dom"/>
</dbReference>
<comment type="subunit">
    <text evidence="3">Component of the ESCRT-0 complex composed of HSE1 and VPS27.</text>
</comment>
<dbReference type="SFLD" id="SFLDG01168">
    <property type="entry name" value="Ferric_reductase_subgroup_(FRE"/>
    <property type="match status" value="1"/>
</dbReference>
<keyword evidence="9" id="KW-0560">Oxidoreductase</keyword>
<dbReference type="GO" id="GO:0007034">
    <property type="term" value="P:vacuolar transport"/>
    <property type="evidence" value="ECO:0007669"/>
    <property type="project" value="UniProtKB-ARBA"/>
</dbReference>
<feature type="domain" description="FAD-binding FR-type" evidence="16">
    <location>
        <begin position="348"/>
        <end position="504"/>
    </location>
</feature>
<dbReference type="Pfam" id="PF01794">
    <property type="entry name" value="Ferric_reduct"/>
    <property type="match status" value="1"/>
</dbReference>
<evidence type="ECO:0000256" key="11">
    <source>
        <dbReference type="ARBA" id="ARBA00023136"/>
    </source>
</evidence>
<evidence type="ECO:0000256" key="8">
    <source>
        <dbReference type="ARBA" id="ARBA00022989"/>
    </source>
</evidence>
<dbReference type="GO" id="GO:0035091">
    <property type="term" value="F:phosphatidylinositol binding"/>
    <property type="evidence" value="ECO:0007669"/>
    <property type="project" value="InterPro"/>
</dbReference>
<dbReference type="InterPro" id="IPR038425">
    <property type="entry name" value="GAT_sf"/>
</dbReference>
<feature type="transmembrane region" description="Helical" evidence="13">
    <location>
        <begin position="79"/>
        <end position="100"/>
    </location>
</feature>
<evidence type="ECO:0000256" key="1">
    <source>
        <dbReference type="ARBA" id="ARBA00004141"/>
    </source>
</evidence>
<keyword evidence="5 13" id="KW-0812">Transmembrane</keyword>
<dbReference type="GO" id="GO:0006826">
    <property type="term" value="P:iron ion transport"/>
    <property type="evidence" value="ECO:0007669"/>
    <property type="project" value="TreeGrafter"/>
</dbReference>
<evidence type="ECO:0000256" key="12">
    <source>
        <dbReference type="SAM" id="MobiDB-lite"/>
    </source>
</evidence>
<keyword evidence="11 13" id="KW-0472">Membrane</keyword>
<dbReference type="SFLD" id="SFLDS00052">
    <property type="entry name" value="Ferric_Reductase_Domain"/>
    <property type="match status" value="1"/>
</dbReference>
<dbReference type="AlphaFoldDB" id="A0A0D1YMQ7"/>
<feature type="domain" description="VHS" evidence="14">
    <location>
        <begin position="675"/>
        <end position="775"/>
    </location>
</feature>
<dbReference type="Pfam" id="PF08030">
    <property type="entry name" value="NAD_binding_6"/>
    <property type="match status" value="1"/>
</dbReference>
<feature type="domain" description="GAT" evidence="15">
    <location>
        <begin position="832"/>
        <end position="921"/>
    </location>
</feature>
<dbReference type="InterPro" id="IPR013112">
    <property type="entry name" value="FAD-bd_8"/>
</dbReference>
<feature type="transmembrane region" description="Helical" evidence="13">
    <location>
        <begin position="242"/>
        <end position="263"/>
    </location>
</feature>
<dbReference type="GO" id="GO:0015677">
    <property type="term" value="P:copper ion import"/>
    <property type="evidence" value="ECO:0007669"/>
    <property type="project" value="TreeGrafter"/>
</dbReference>
<comment type="subcellular location">
    <subcellularLocation>
        <location evidence="1">Membrane</location>
        <topology evidence="1">Multi-pass membrane protein</topology>
    </subcellularLocation>
</comment>
<dbReference type="InterPro" id="IPR017927">
    <property type="entry name" value="FAD-bd_FR_type"/>
</dbReference>
<keyword evidence="7" id="KW-0249">Electron transport</keyword>
<evidence type="ECO:0000256" key="9">
    <source>
        <dbReference type="ARBA" id="ARBA00023002"/>
    </source>
</evidence>
<name>A0A0D1YMQ7_9EURO</name>
<dbReference type="GO" id="GO:0016192">
    <property type="term" value="P:vesicle-mediated transport"/>
    <property type="evidence" value="ECO:0007669"/>
    <property type="project" value="UniProtKB-ARBA"/>
</dbReference>
<gene>
    <name evidence="17" type="ORF">PV11_04502</name>
</gene>
<keyword evidence="8 13" id="KW-1133">Transmembrane helix</keyword>
<dbReference type="InterPro" id="IPR013121">
    <property type="entry name" value="Fe_red_NAD-bd_6"/>
</dbReference>
<dbReference type="Proteomes" id="UP000053599">
    <property type="component" value="Unassembled WGS sequence"/>
</dbReference>
<feature type="transmembrane region" description="Helical" evidence="13">
    <location>
        <begin position="283"/>
        <end position="302"/>
    </location>
</feature>
<feature type="compositionally biased region" description="Basic and acidic residues" evidence="12">
    <location>
        <begin position="1161"/>
        <end position="1171"/>
    </location>
</feature>
<dbReference type="OrthoDB" id="4494341at2759"/>
<evidence type="ECO:0000256" key="10">
    <source>
        <dbReference type="ARBA" id="ARBA00023065"/>
    </source>
</evidence>
<evidence type="ECO:0000313" key="18">
    <source>
        <dbReference type="Proteomes" id="UP000053599"/>
    </source>
</evidence>
<dbReference type="PANTHER" id="PTHR32361:SF12">
    <property type="entry name" value="PUTATIVE (AFU_ORTHOLOGUE AFUA_1G14340)-RELATED"/>
    <property type="match status" value="1"/>
</dbReference>
<reference evidence="17 18" key="1">
    <citation type="submission" date="2015-01" db="EMBL/GenBank/DDBJ databases">
        <title>The Genome Sequence of Exophiala sideris CBS121828.</title>
        <authorList>
            <consortium name="The Broad Institute Genomics Platform"/>
            <person name="Cuomo C."/>
            <person name="de Hoog S."/>
            <person name="Gorbushina A."/>
            <person name="Stielow B."/>
            <person name="Teixiera M."/>
            <person name="Abouelleil A."/>
            <person name="Chapman S.B."/>
            <person name="Priest M."/>
            <person name="Young S.K."/>
            <person name="Wortman J."/>
            <person name="Nusbaum C."/>
            <person name="Birren B."/>
        </authorList>
    </citation>
    <scope>NUCLEOTIDE SEQUENCE [LARGE SCALE GENOMIC DNA]</scope>
    <source>
        <strain evidence="17 18">CBS 121828</strain>
    </source>
</reference>
<comment type="similarity">
    <text evidence="2">Belongs to the ferric reductase (FRE) family.</text>
</comment>
<evidence type="ECO:0000256" key="7">
    <source>
        <dbReference type="ARBA" id="ARBA00022982"/>
    </source>
</evidence>
<evidence type="ECO:0000256" key="4">
    <source>
        <dbReference type="ARBA" id="ARBA00022448"/>
    </source>
</evidence>
<dbReference type="Gene3D" id="3.40.50.80">
    <property type="entry name" value="Nucleotide-binding domain of ferredoxin-NADP reductase (FNR) module"/>
    <property type="match status" value="1"/>
</dbReference>
<evidence type="ECO:0000256" key="2">
    <source>
        <dbReference type="ARBA" id="ARBA00006278"/>
    </source>
</evidence>
<evidence type="ECO:0000256" key="3">
    <source>
        <dbReference type="ARBA" id="ARBA00011446"/>
    </source>
</evidence>
<dbReference type="STRING" id="1016849.A0A0D1YMQ7"/>
<keyword evidence="10" id="KW-0406">Ion transport</keyword>
<dbReference type="GO" id="GO:0015031">
    <property type="term" value="P:protein transport"/>
    <property type="evidence" value="ECO:0007669"/>
    <property type="project" value="UniProtKB-KW"/>
</dbReference>
<dbReference type="PROSITE" id="PS50179">
    <property type="entry name" value="VHS"/>
    <property type="match status" value="1"/>
</dbReference>
<dbReference type="GO" id="GO:0043130">
    <property type="term" value="F:ubiquitin binding"/>
    <property type="evidence" value="ECO:0007669"/>
    <property type="project" value="InterPro"/>
</dbReference>
<accession>A0A0D1YMQ7</accession>
<dbReference type="PROSITE" id="PS51384">
    <property type="entry name" value="FAD_FR"/>
    <property type="match status" value="1"/>
</dbReference>
<keyword evidence="6" id="KW-0653">Protein transport</keyword>
<feature type="region of interest" description="Disordered" evidence="12">
    <location>
        <begin position="799"/>
        <end position="835"/>
    </location>
</feature>
<evidence type="ECO:0000256" key="5">
    <source>
        <dbReference type="ARBA" id="ARBA00022692"/>
    </source>
</evidence>
<dbReference type="GO" id="GO:0005886">
    <property type="term" value="C:plasma membrane"/>
    <property type="evidence" value="ECO:0007669"/>
    <property type="project" value="TreeGrafter"/>
</dbReference>
<dbReference type="HOGENOM" id="CLU_274064_0_0_1"/>
<dbReference type="PANTHER" id="PTHR32361">
    <property type="entry name" value="FERRIC/CUPRIC REDUCTASE TRANSMEMBRANE COMPONENT"/>
    <property type="match status" value="1"/>
</dbReference>
<dbReference type="SUPFAM" id="SSF52343">
    <property type="entry name" value="Ferredoxin reductase-like, C-terminal NADP-linked domain"/>
    <property type="match status" value="1"/>
</dbReference>
<dbReference type="CDD" id="cd06186">
    <property type="entry name" value="NOX_Duox_like_FAD_NADP"/>
    <property type="match status" value="1"/>
</dbReference>
<dbReference type="SUPFAM" id="SSF48464">
    <property type="entry name" value="ENTH/VHS domain"/>
    <property type="match status" value="1"/>
</dbReference>
<feature type="compositionally biased region" description="Polar residues" evidence="12">
    <location>
        <begin position="1012"/>
        <end position="1026"/>
    </location>
</feature>
<evidence type="ECO:0000256" key="13">
    <source>
        <dbReference type="SAM" id="Phobius"/>
    </source>
</evidence>
<dbReference type="InterPro" id="IPR002014">
    <property type="entry name" value="VHS_dom"/>
</dbReference>
<feature type="compositionally biased region" description="Polar residues" evidence="12">
    <location>
        <begin position="940"/>
        <end position="964"/>
    </location>
</feature>
<feature type="compositionally biased region" description="Polar residues" evidence="12">
    <location>
        <begin position="1082"/>
        <end position="1094"/>
    </location>
</feature>
<evidence type="ECO:0000256" key="6">
    <source>
        <dbReference type="ARBA" id="ARBA00022927"/>
    </source>
</evidence>
<dbReference type="InterPro" id="IPR039261">
    <property type="entry name" value="FNR_nucleotide-bd"/>
</dbReference>
<dbReference type="CDD" id="cd21383">
    <property type="entry name" value="GAT_GGA_Tom1-like"/>
    <property type="match status" value="1"/>
</dbReference>